<evidence type="ECO:0000313" key="8">
    <source>
        <dbReference type="Proteomes" id="UP001229346"/>
    </source>
</evidence>
<comment type="similarity">
    <text evidence="2">Belongs to the transpeptidase family.</text>
</comment>
<evidence type="ECO:0000313" key="7">
    <source>
        <dbReference type="EMBL" id="MDQ0110783.1"/>
    </source>
</evidence>
<dbReference type="Gene3D" id="3.90.1310.10">
    <property type="entry name" value="Penicillin-binding protein 2a (Domain 2)"/>
    <property type="match status" value="1"/>
</dbReference>
<evidence type="ECO:0000259" key="6">
    <source>
        <dbReference type="Pfam" id="PF03717"/>
    </source>
</evidence>
<keyword evidence="7" id="KW-0131">Cell cycle</keyword>
<feature type="domain" description="Penicillin-binding protein dimerisation" evidence="6">
    <location>
        <begin position="68"/>
        <end position="227"/>
    </location>
</feature>
<feature type="transmembrane region" description="Helical" evidence="4">
    <location>
        <begin position="9"/>
        <end position="29"/>
    </location>
</feature>
<dbReference type="EMBL" id="JAUSSU010000001">
    <property type="protein sequence ID" value="MDQ0110783.1"/>
    <property type="molecule type" value="Genomic_DNA"/>
</dbReference>
<dbReference type="SUPFAM" id="SSF56601">
    <property type="entry name" value="beta-lactamase/transpeptidase-like"/>
    <property type="match status" value="1"/>
</dbReference>
<dbReference type="Pfam" id="PF00905">
    <property type="entry name" value="Transpeptidase"/>
    <property type="match status" value="1"/>
</dbReference>
<name>A0ABT9TVP7_PAEHA</name>
<keyword evidence="4" id="KW-0812">Transmembrane</keyword>
<organism evidence="7 8">
    <name type="scientific">Paenibacillus harenae</name>
    <dbReference type="NCBI Taxonomy" id="306543"/>
    <lineage>
        <taxon>Bacteria</taxon>
        <taxon>Bacillati</taxon>
        <taxon>Bacillota</taxon>
        <taxon>Bacilli</taxon>
        <taxon>Bacillales</taxon>
        <taxon>Paenibacillaceae</taxon>
        <taxon>Paenibacillus</taxon>
    </lineage>
</organism>
<dbReference type="SUPFAM" id="SSF56519">
    <property type="entry name" value="Penicillin binding protein dimerisation domain"/>
    <property type="match status" value="1"/>
</dbReference>
<sequence>MAGSLSRRVWAASLVVACIMIVFIARLAWLQLLPWSSHAAVHTSAAMNRGGWQRLSVIQRQRNLVLDSGRGDFVDRYGQAITGETYSAAAFFPVRPDARGDKLAIGKLAALLNVSGEQLNQYWDAVREPVFWLNRRGKLPMRLNKEQADEIERLGLNGVSVLPYRNRYVSGFEAKHAIGFTSQHPEWLAANHPKELASGKRRLTEQVGGSGLEKSLDKLLHGIGSTSVSYFIDGRNAPVHGLDLRITQPGNRYYPLKVQTTIDLKLQNELEAYADKQGLKEGAIVVLDANNADVIAMVSRPKLKPGQFESSDGSEWTNHALTAVAPGSIFKLVTAAAALEAGVVSKKEKFHCNGEYGKYGLSCWKDGGHGTLTLQEGLAQSCNIVFATIAERMRAAELQHTAASLGIGRKAGWHRDKPFGPFHKPLRLLEEEEPGQLFASSGEGATGIASQQALAAVDGGVMAQSGIGQRDVSMSPLQAANLIVTLLNEGRLMEPRLVSEIRYADGQRMVKLPAQRARGIRARIHAGTAHALLRGMRAVVDHGTGRSIRLGVWTVAGKSGTAQTERVGIALNHQWFAGYGPVKSPRYAVAVLAANRAPGSPHQATKLFRGVMDIAARNESTHAARQ</sequence>
<gene>
    <name evidence="7" type="ORF">J2T15_000199</name>
</gene>
<dbReference type="InterPro" id="IPR036138">
    <property type="entry name" value="PBP_dimer_sf"/>
</dbReference>
<keyword evidence="8" id="KW-1185">Reference proteome</keyword>
<accession>A0ABT9TVP7</accession>
<evidence type="ECO:0000256" key="1">
    <source>
        <dbReference type="ARBA" id="ARBA00004370"/>
    </source>
</evidence>
<keyword evidence="7" id="KW-0132">Cell division</keyword>
<proteinExistence type="inferred from homology"/>
<comment type="subcellular location">
    <subcellularLocation>
        <location evidence="1">Membrane</location>
    </subcellularLocation>
</comment>
<protein>
    <submittedName>
        <fullName evidence="7">Cell division protein FtsI/penicillin-binding protein 2</fullName>
    </submittedName>
</protein>
<dbReference type="InterPro" id="IPR050515">
    <property type="entry name" value="Beta-lactam/transpept"/>
</dbReference>
<dbReference type="Proteomes" id="UP001229346">
    <property type="component" value="Unassembled WGS sequence"/>
</dbReference>
<dbReference type="RefSeq" id="WP_307200165.1">
    <property type="nucleotide sequence ID" value="NZ_JAUSSU010000001.1"/>
</dbReference>
<feature type="domain" description="Penicillin-binding protein transpeptidase" evidence="5">
    <location>
        <begin position="282"/>
        <end position="612"/>
    </location>
</feature>
<dbReference type="GO" id="GO:0051301">
    <property type="term" value="P:cell division"/>
    <property type="evidence" value="ECO:0007669"/>
    <property type="project" value="UniProtKB-KW"/>
</dbReference>
<evidence type="ECO:0000259" key="5">
    <source>
        <dbReference type="Pfam" id="PF00905"/>
    </source>
</evidence>
<dbReference type="Pfam" id="PF03717">
    <property type="entry name" value="PBP_dimer"/>
    <property type="match status" value="1"/>
</dbReference>
<dbReference type="InterPro" id="IPR012338">
    <property type="entry name" value="Beta-lactam/transpept-like"/>
</dbReference>
<keyword evidence="4" id="KW-1133">Transmembrane helix</keyword>
<reference evidence="7 8" key="1">
    <citation type="submission" date="2023-07" db="EMBL/GenBank/DDBJ databases">
        <title>Sorghum-associated microbial communities from plants grown in Nebraska, USA.</title>
        <authorList>
            <person name="Schachtman D."/>
        </authorList>
    </citation>
    <scope>NUCLEOTIDE SEQUENCE [LARGE SCALE GENOMIC DNA]</scope>
    <source>
        <strain evidence="7 8">CC482</strain>
    </source>
</reference>
<dbReference type="Gene3D" id="3.40.710.10">
    <property type="entry name" value="DD-peptidase/beta-lactamase superfamily"/>
    <property type="match status" value="1"/>
</dbReference>
<dbReference type="InterPro" id="IPR001460">
    <property type="entry name" value="PCN-bd_Tpept"/>
</dbReference>
<evidence type="ECO:0000256" key="4">
    <source>
        <dbReference type="SAM" id="Phobius"/>
    </source>
</evidence>
<dbReference type="PANTHER" id="PTHR30627:SF24">
    <property type="entry name" value="PENICILLIN-BINDING PROTEIN 4B"/>
    <property type="match status" value="1"/>
</dbReference>
<dbReference type="PANTHER" id="PTHR30627">
    <property type="entry name" value="PEPTIDOGLYCAN D,D-TRANSPEPTIDASE"/>
    <property type="match status" value="1"/>
</dbReference>
<comment type="caution">
    <text evidence="7">The sequence shown here is derived from an EMBL/GenBank/DDBJ whole genome shotgun (WGS) entry which is preliminary data.</text>
</comment>
<dbReference type="InterPro" id="IPR005311">
    <property type="entry name" value="PBP_dimer"/>
</dbReference>
<evidence type="ECO:0000256" key="2">
    <source>
        <dbReference type="ARBA" id="ARBA00007171"/>
    </source>
</evidence>
<keyword evidence="3 4" id="KW-0472">Membrane</keyword>
<evidence type="ECO:0000256" key="3">
    <source>
        <dbReference type="ARBA" id="ARBA00023136"/>
    </source>
</evidence>